<sequence length="423" mass="48126">MSAGGIYDASGKDPLVFDLGSHSIRFGFCDRNSPHSDIPAVVGTLLDGTESTERRTDRIKESLTYYANTNTLCVPREGMELKNIMFNGLIDDWDAFEYLMDYAYSKCLFTDPQLHPVVFTESPLNTKQKRERLTELMFEKYNVPGIMVCKNAAAAAFSCTISTGIIVDSGATHTSAIPIYKGYVISHAIVSTPMAGNFILKKCQQHFYNNEIDVIPNYLVANKQQVKPKIAPIWSRKNMLPKVTDTWHNYMCKSVLEDFQHTVLEVAEDPLDNAKLYNLPTCHYEFPNGYNQEFGDERFKIPELLFHSDIKKNNVFGLSEIVHLCIKMCSKHMRNELYDNIVLTGGNSLIKGFPRRLHRDISMKLKCTRLKLTAPINSTARRFGAWIGGSLLATGDKFDDLWFSSSEYYDRGTDKIKLNHRYI</sequence>
<dbReference type="InterPro" id="IPR004000">
    <property type="entry name" value="Actin"/>
</dbReference>
<dbReference type="Pfam" id="PF00022">
    <property type="entry name" value="Actin"/>
    <property type="match status" value="1"/>
</dbReference>
<protein>
    <submittedName>
        <fullName evidence="2">Actin-like protein 6A</fullName>
    </submittedName>
</protein>
<dbReference type="PANTHER" id="PTHR11937">
    <property type="entry name" value="ACTIN"/>
    <property type="match status" value="1"/>
</dbReference>
<dbReference type="Gene3D" id="3.90.640.10">
    <property type="entry name" value="Actin, Chain A, domain 4"/>
    <property type="match status" value="1"/>
</dbReference>
<dbReference type="InterPro" id="IPR043129">
    <property type="entry name" value="ATPase_NBD"/>
</dbReference>
<proteinExistence type="inferred from homology"/>
<dbReference type="SMART" id="SM00268">
    <property type="entry name" value="ACTIN"/>
    <property type="match status" value="1"/>
</dbReference>
<dbReference type="AlphaFoldDB" id="A0A2S2NVA1"/>
<accession>A0A2S2NVA1</accession>
<dbReference type="SUPFAM" id="SSF53067">
    <property type="entry name" value="Actin-like ATPase domain"/>
    <property type="match status" value="2"/>
</dbReference>
<dbReference type="EMBL" id="GGMR01008435">
    <property type="protein sequence ID" value="MBY21054.1"/>
    <property type="molecule type" value="Transcribed_RNA"/>
</dbReference>
<comment type="similarity">
    <text evidence="1">Belongs to the actin family.</text>
</comment>
<dbReference type="Gene3D" id="2.30.36.70">
    <property type="entry name" value="Actin, Chain A, domain 2"/>
    <property type="match status" value="1"/>
</dbReference>
<gene>
    <name evidence="2" type="primary">Actl6a</name>
    <name evidence="2" type="ORF">g.118100</name>
</gene>
<evidence type="ECO:0000256" key="1">
    <source>
        <dbReference type="RuleBase" id="RU000487"/>
    </source>
</evidence>
<dbReference type="Gene3D" id="3.30.420.40">
    <property type="match status" value="2"/>
</dbReference>
<organism evidence="2">
    <name type="scientific">Schizaphis graminum</name>
    <name type="common">Green bug aphid</name>
    <dbReference type="NCBI Taxonomy" id="13262"/>
    <lineage>
        <taxon>Eukaryota</taxon>
        <taxon>Metazoa</taxon>
        <taxon>Ecdysozoa</taxon>
        <taxon>Arthropoda</taxon>
        <taxon>Hexapoda</taxon>
        <taxon>Insecta</taxon>
        <taxon>Pterygota</taxon>
        <taxon>Neoptera</taxon>
        <taxon>Paraneoptera</taxon>
        <taxon>Hemiptera</taxon>
        <taxon>Sternorrhyncha</taxon>
        <taxon>Aphidomorpha</taxon>
        <taxon>Aphidoidea</taxon>
        <taxon>Aphididae</taxon>
        <taxon>Aphidini</taxon>
        <taxon>Schizaphis</taxon>
    </lineage>
</organism>
<name>A0A2S2NVA1_SCHGA</name>
<evidence type="ECO:0000313" key="2">
    <source>
        <dbReference type="EMBL" id="MBY21054.1"/>
    </source>
</evidence>
<reference evidence="2" key="1">
    <citation type="submission" date="2018-04" db="EMBL/GenBank/DDBJ databases">
        <title>Transcriptome of Schizaphis graminum biotype I.</title>
        <authorList>
            <person name="Scully E.D."/>
            <person name="Geib S.M."/>
            <person name="Palmer N.A."/>
            <person name="Koch K."/>
            <person name="Bradshaw J."/>
            <person name="Heng-Moss T."/>
            <person name="Sarath G."/>
        </authorList>
    </citation>
    <scope>NUCLEOTIDE SEQUENCE</scope>
</reference>
<dbReference type="CDD" id="cd13395">
    <property type="entry name" value="ASKHA_NBD_Arp4_ACTL6-like"/>
    <property type="match status" value="1"/>
</dbReference>